<proteinExistence type="predicted"/>
<protein>
    <submittedName>
        <fullName evidence="2">Uncharacterized protein</fullName>
    </submittedName>
</protein>
<gene>
    <name evidence="2" type="ORF">G6F64_011746</name>
</gene>
<name>A0A9P7BM35_RHIOR</name>
<evidence type="ECO:0000313" key="3">
    <source>
        <dbReference type="Proteomes" id="UP000716291"/>
    </source>
</evidence>
<organism evidence="2 3">
    <name type="scientific">Rhizopus oryzae</name>
    <name type="common">Mucormycosis agent</name>
    <name type="synonym">Rhizopus arrhizus var. delemar</name>
    <dbReference type="NCBI Taxonomy" id="64495"/>
    <lineage>
        <taxon>Eukaryota</taxon>
        <taxon>Fungi</taxon>
        <taxon>Fungi incertae sedis</taxon>
        <taxon>Mucoromycota</taxon>
        <taxon>Mucoromycotina</taxon>
        <taxon>Mucoromycetes</taxon>
        <taxon>Mucorales</taxon>
        <taxon>Mucorineae</taxon>
        <taxon>Rhizopodaceae</taxon>
        <taxon>Rhizopus</taxon>
    </lineage>
</organism>
<dbReference type="AlphaFoldDB" id="A0A9P7BM35"/>
<accession>A0A9P7BM35</accession>
<feature type="region of interest" description="Disordered" evidence="1">
    <location>
        <begin position="62"/>
        <end position="81"/>
    </location>
</feature>
<sequence length="100" mass="11838">MVKIIDGELYHKPEYSPSTIFPKNGYPDRQVTVNMLNSYAEFNNFDLTRPRSKKDRIHFKRQKESTYHNTRANADEDKSSSRKLLEPGTLVFFRYHTVPK</sequence>
<dbReference type="Proteomes" id="UP000716291">
    <property type="component" value="Unassembled WGS sequence"/>
</dbReference>
<dbReference type="EMBL" id="JAANQT010003043">
    <property type="protein sequence ID" value="KAG1301499.1"/>
    <property type="molecule type" value="Genomic_DNA"/>
</dbReference>
<reference evidence="2" key="1">
    <citation type="journal article" date="2020" name="Microb. Genom.">
        <title>Genetic diversity of clinical and environmental Mucorales isolates obtained from an investigation of mucormycosis cases among solid organ transplant recipients.</title>
        <authorList>
            <person name="Nguyen M.H."/>
            <person name="Kaul D."/>
            <person name="Muto C."/>
            <person name="Cheng S.J."/>
            <person name="Richter R.A."/>
            <person name="Bruno V.M."/>
            <person name="Liu G."/>
            <person name="Beyhan S."/>
            <person name="Sundermann A.J."/>
            <person name="Mounaud S."/>
            <person name="Pasculle A.W."/>
            <person name="Nierman W.C."/>
            <person name="Driscoll E."/>
            <person name="Cumbie R."/>
            <person name="Clancy C.J."/>
            <person name="Dupont C.L."/>
        </authorList>
    </citation>
    <scope>NUCLEOTIDE SEQUENCE</scope>
    <source>
        <strain evidence="2">GL11</strain>
    </source>
</reference>
<comment type="caution">
    <text evidence="2">The sequence shown here is derived from an EMBL/GenBank/DDBJ whole genome shotgun (WGS) entry which is preliminary data.</text>
</comment>
<evidence type="ECO:0000256" key="1">
    <source>
        <dbReference type="SAM" id="MobiDB-lite"/>
    </source>
</evidence>
<keyword evidence="3" id="KW-1185">Reference proteome</keyword>
<dbReference type="OrthoDB" id="10269684at2759"/>
<evidence type="ECO:0000313" key="2">
    <source>
        <dbReference type="EMBL" id="KAG1301499.1"/>
    </source>
</evidence>